<feature type="region of interest" description="Disordered" evidence="1">
    <location>
        <begin position="1"/>
        <end position="46"/>
    </location>
</feature>
<protein>
    <submittedName>
        <fullName evidence="2">Uncharacterized protein</fullName>
    </submittedName>
</protein>
<sequence length="183" mass="20768">MGYGGLKLETQNSSVNERSVQGRTRVESVQRGEIGGVSSRKKKAWEEEEHVRTLREVRDLLSKGPPTTVAAASRELQDEKSEEEWQEREGRLRQRETMQKFSNWICEERASKTLGGGRANCQNFGSFGGSSFRGSNGSEMCKIIYERERQRCKKTNGTIMNHSPMPRHGRSRPSSAPSNQRTF</sequence>
<accession>A0A8T0JED2</accession>
<evidence type="ECO:0000256" key="1">
    <source>
        <dbReference type="SAM" id="MobiDB-lite"/>
    </source>
</evidence>
<organism evidence="2 3">
    <name type="scientific">Ceratodon purpureus</name>
    <name type="common">Fire moss</name>
    <name type="synonym">Dicranum purpureum</name>
    <dbReference type="NCBI Taxonomy" id="3225"/>
    <lineage>
        <taxon>Eukaryota</taxon>
        <taxon>Viridiplantae</taxon>
        <taxon>Streptophyta</taxon>
        <taxon>Embryophyta</taxon>
        <taxon>Bryophyta</taxon>
        <taxon>Bryophytina</taxon>
        <taxon>Bryopsida</taxon>
        <taxon>Dicranidae</taxon>
        <taxon>Pseudoditrichales</taxon>
        <taxon>Ditrichaceae</taxon>
        <taxon>Ceratodon</taxon>
    </lineage>
</organism>
<comment type="caution">
    <text evidence="2">The sequence shown here is derived from an EMBL/GenBank/DDBJ whole genome shotgun (WGS) entry which is preliminary data.</text>
</comment>
<dbReference type="AlphaFoldDB" id="A0A8T0JED2"/>
<reference evidence="2" key="1">
    <citation type="submission" date="2020-06" db="EMBL/GenBank/DDBJ databases">
        <title>WGS assembly of Ceratodon purpureus strain R40.</title>
        <authorList>
            <person name="Carey S.B."/>
            <person name="Jenkins J."/>
            <person name="Shu S."/>
            <person name="Lovell J.T."/>
            <person name="Sreedasyam A."/>
            <person name="Maumus F."/>
            <person name="Tiley G.P."/>
            <person name="Fernandez-Pozo N."/>
            <person name="Barry K."/>
            <person name="Chen C."/>
            <person name="Wang M."/>
            <person name="Lipzen A."/>
            <person name="Daum C."/>
            <person name="Saski C.A."/>
            <person name="Payton A.C."/>
            <person name="Mcbreen J.C."/>
            <person name="Conrad R.E."/>
            <person name="Kollar L.M."/>
            <person name="Olsson S."/>
            <person name="Huttunen S."/>
            <person name="Landis J.B."/>
            <person name="Wickett N.J."/>
            <person name="Johnson M.G."/>
            <person name="Rensing S.A."/>
            <person name="Grimwood J."/>
            <person name="Schmutz J."/>
            <person name="Mcdaniel S.F."/>
        </authorList>
    </citation>
    <scope>NUCLEOTIDE SEQUENCE</scope>
    <source>
        <strain evidence="2">R40</strain>
    </source>
</reference>
<dbReference type="Proteomes" id="UP000822688">
    <property type="component" value="Chromosome 1"/>
</dbReference>
<name>A0A8T0JED2_CERPU</name>
<feature type="region of interest" description="Disordered" evidence="1">
    <location>
        <begin position="156"/>
        <end position="183"/>
    </location>
</feature>
<keyword evidence="3" id="KW-1185">Reference proteome</keyword>
<dbReference type="EMBL" id="CM026421">
    <property type="protein sequence ID" value="KAG0593462.1"/>
    <property type="molecule type" value="Genomic_DNA"/>
</dbReference>
<feature type="compositionally biased region" description="Polar residues" evidence="1">
    <location>
        <begin position="9"/>
        <end position="22"/>
    </location>
</feature>
<proteinExistence type="predicted"/>
<feature type="compositionally biased region" description="Polar residues" evidence="1">
    <location>
        <begin position="172"/>
        <end position="183"/>
    </location>
</feature>
<feature type="region of interest" description="Disordered" evidence="1">
    <location>
        <begin position="60"/>
        <end position="94"/>
    </location>
</feature>
<evidence type="ECO:0000313" key="3">
    <source>
        <dbReference type="Proteomes" id="UP000822688"/>
    </source>
</evidence>
<gene>
    <name evidence="2" type="ORF">KC19_1G331900</name>
</gene>
<evidence type="ECO:0000313" key="2">
    <source>
        <dbReference type="EMBL" id="KAG0593462.1"/>
    </source>
</evidence>